<evidence type="ECO:0000313" key="2">
    <source>
        <dbReference type="EMBL" id="KJV28108.1"/>
    </source>
</evidence>
<evidence type="ECO:0000313" key="3">
    <source>
        <dbReference type="Proteomes" id="UP000033651"/>
    </source>
</evidence>
<proteinExistence type="predicted"/>
<evidence type="ECO:0000256" key="1">
    <source>
        <dbReference type="SAM" id="SignalP"/>
    </source>
</evidence>
<comment type="caution">
    <text evidence="2">The sequence shown here is derived from an EMBL/GenBank/DDBJ whole genome shotgun (WGS) entry which is preliminary data.</text>
</comment>
<sequence length="319" mass="33292">MPPRSLRPLAALVVLAPAAAMATTDRAAPLFTGPLVTPAVNTLPANTLNIEPYLIHTHVRGAYANDGGRHRHDITARQWMVALPMVYGVTDALDVQLTLNGSRTSRGGAHSDGLRMGDSVVRVLQRLAGPGPDGTDWVVGVAMAVRIPTGKYQRLDTNPFNGTGAGAMGLSTTLGAQKLQWLANGHALRWRGQLGWGDTPGRIGIHGASTYGTGPGFRGHARPGPSWTASLAAEYVLAARWGLVGEAIWNRGGATTVHGACGGAACSHTLRPTQQYSLAPAVAYHLGPTMGLIAGVQFSVAGRNAASYVAPQAAFNMVF</sequence>
<feature type="chain" id="PRO_5002463126" description="Outer membrane beta-barrel porin/alpha-amylase" evidence="1">
    <location>
        <begin position="28"/>
        <end position="319"/>
    </location>
</feature>
<accession>A0A0F3KA71</accession>
<keyword evidence="3" id="KW-1185">Reference proteome</keyword>
<dbReference type="PATRIC" id="fig|345309.4.peg.3230"/>
<gene>
    <name evidence="2" type="ORF">VI08_17245</name>
</gene>
<feature type="signal peptide" evidence="1">
    <location>
        <begin position="1"/>
        <end position="27"/>
    </location>
</feature>
<dbReference type="RefSeq" id="WP_045830860.1">
    <property type="nucleotide sequence ID" value="NZ_JZRB01000045.1"/>
</dbReference>
<reference evidence="2 3" key="1">
    <citation type="submission" date="2015-03" db="EMBL/GenBank/DDBJ databases">
        <title>Draft genome sequence of Luteibacter yeojuensis strain SU11.</title>
        <authorList>
            <person name="Sulaiman J."/>
            <person name="Priya K."/>
            <person name="Chan K.-G."/>
        </authorList>
    </citation>
    <scope>NUCLEOTIDE SEQUENCE [LARGE SCALE GENOMIC DNA]</scope>
    <source>
        <strain evidence="2 3">SU11</strain>
    </source>
</reference>
<evidence type="ECO:0008006" key="4">
    <source>
        <dbReference type="Google" id="ProtNLM"/>
    </source>
</evidence>
<organism evidence="2 3">
    <name type="scientific">Luteibacter yeojuensis</name>
    <dbReference type="NCBI Taxonomy" id="345309"/>
    <lineage>
        <taxon>Bacteria</taxon>
        <taxon>Pseudomonadati</taxon>
        <taxon>Pseudomonadota</taxon>
        <taxon>Gammaproteobacteria</taxon>
        <taxon>Lysobacterales</taxon>
        <taxon>Rhodanobacteraceae</taxon>
        <taxon>Luteibacter</taxon>
    </lineage>
</organism>
<name>A0A0F3KA71_9GAMM</name>
<dbReference type="Proteomes" id="UP000033651">
    <property type="component" value="Unassembled WGS sequence"/>
</dbReference>
<dbReference type="EMBL" id="JZRB01000045">
    <property type="protein sequence ID" value="KJV28108.1"/>
    <property type="molecule type" value="Genomic_DNA"/>
</dbReference>
<protein>
    <recommendedName>
        <fullName evidence="4">Outer membrane beta-barrel porin/alpha-amylase</fullName>
    </recommendedName>
</protein>
<keyword evidence="1" id="KW-0732">Signal</keyword>
<dbReference type="AlphaFoldDB" id="A0A0F3KA71"/>